<evidence type="ECO:0000313" key="3">
    <source>
        <dbReference type="Proteomes" id="UP000740754"/>
    </source>
</evidence>
<gene>
    <name evidence="2" type="ORF">HF203_00140</name>
</gene>
<accession>A0ABX1I325</accession>
<organism evidence="2 3">
    <name type="scientific">Marichromatium bheemlicum</name>
    <dbReference type="NCBI Taxonomy" id="365339"/>
    <lineage>
        <taxon>Bacteria</taxon>
        <taxon>Pseudomonadati</taxon>
        <taxon>Pseudomonadota</taxon>
        <taxon>Gammaproteobacteria</taxon>
        <taxon>Chromatiales</taxon>
        <taxon>Chromatiaceae</taxon>
        <taxon>Marichromatium</taxon>
    </lineage>
</organism>
<reference evidence="2 3" key="1">
    <citation type="submission" date="2020-04" db="EMBL/GenBank/DDBJ databases">
        <title>Draft Whole-Genome sequence of Marichromatium bheemlicum DSM 18632, type strain.</title>
        <authorList>
            <person name="Kyndt J.A."/>
            <person name="Meyer T.E."/>
        </authorList>
    </citation>
    <scope>NUCLEOTIDE SEQUENCE [LARGE SCALE GENOMIC DNA]</scope>
    <source>
        <strain evidence="2 3">DSM 18632</strain>
    </source>
</reference>
<dbReference type="InterPro" id="IPR057691">
    <property type="entry name" value="DUF7931"/>
</dbReference>
<dbReference type="RefSeq" id="WP_168665372.1">
    <property type="nucleotide sequence ID" value="NZ_JAAXKX010000001.1"/>
</dbReference>
<feature type="domain" description="DUF7931" evidence="1">
    <location>
        <begin position="15"/>
        <end position="159"/>
    </location>
</feature>
<protein>
    <recommendedName>
        <fullName evidence="1">DUF7931 domain-containing protein</fullName>
    </recommendedName>
</protein>
<dbReference type="Proteomes" id="UP000740754">
    <property type="component" value="Unassembled WGS sequence"/>
</dbReference>
<dbReference type="Pfam" id="PF25559">
    <property type="entry name" value="DUF7931"/>
    <property type="match status" value="1"/>
</dbReference>
<keyword evidence="3" id="KW-1185">Reference proteome</keyword>
<comment type="caution">
    <text evidence="2">The sequence shown here is derived from an EMBL/GenBank/DDBJ whole genome shotgun (WGS) entry which is preliminary data.</text>
</comment>
<evidence type="ECO:0000313" key="2">
    <source>
        <dbReference type="EMBL" id="NKN31637.1"/>
    </source>
</evidence>
<sequence>MRQPDTPRTLDGVEPIRAAGIELATQARRELLLFGPGLAPELYDHEDFLGAVQRLALERPDQPVRILVGETREARRHGHRLIELARRLTSRIAIRRCAEDDRERTDAFLVVDARGYLYRHHGAAYSAELVLGAAAEARRLREEFIQMWERSDSDPEVARLHL</sequence>
<proteinExistence type="predicted"/>
<name>A0ABX1I325_9GAMM</name>
<dbReference type="EMBL" id="JAAXKX010000001">
    <property type="protein sequence ID" value="NKN31637.1"/>
    <property type="molecule type" value="Genomic_DNA"/>
</dbReference>
<evidence type="ECO:0000259" key="1">
    <source>
        <dbReference type="Pfam" id="PF25559"/>
    </source>
</evidence>